<evidence type="ECO:0000313" key="2">
    <source>
        <dbReference type="EMBL" id="ODV82114.1"/>
    </source>
</evidence>
<proteinExistence type="predicted"/>
<organism evidence="2 3">
    <name type="scientific">Suhomyces tanzawaensis NRRL Y-17324</name>
    <dbReference type="NCBI Taxonomy" id="984487"/>
    <lineage>
        <taxon>Eukaryota</taxon>
        <taxon>Fungi</taxon>
        <taxon>Dikarya</taxon>
        <taxon>Ascomycota</taxon>
        <taxon>Saccharomycotina</taxon>
        <taxon>Pichiomycetes</taxon>
        <taxon>Debaryomycetaceae</taxon>
        <taxon>Suhomyces</taxon>
    </lineage>
</organism>
<name>A0A1E4SRI7_9ASCO</name>
<dbReference type="GeneID" id="30981354"/>
<dbReference type="Proteomes" id="UP000094285">
    <property type="component" value="Unassembled WGS sequence"/>
</dbReference>
<evidence type="ECO:0000256" key="1">
    <source>
        <dbReference type="SAM" id="MobiDB-lite"/>
    </source>
</evidence>
<gene>
    <name evidence="2" type="ORF">CANTADRAFT_24774</name>
</gene>
<keyword evidence="3" id="KW-1185">Reference proteome</keyword>
<dbReference type="EMBL" id="KV453909">
    <property type="protein sequence ID" value="ODV82114.1"/>
    <property type="molecule type" value="Genomic_DNA"/>
</dbReference>
<feature type="region of interest" description="Disordered" evidence="1">
    <location>
        <begin position="1"/>
        <end position="36"/>
    </location>
</feature>
<feature type="compositionally biased region" description="Low complexity" evidence="1">
    <location>
        <begin position="15"/>
        <end position="27"/>
    </location>
</feature>
<dbReference type="RefSeq" id="XP_020067236.1">
    <property type="nucleotide sequence ID" value="XM_020207217.1"/>
</dbReference>
<sequence length="84" mass="9054">MGLETAEAWPPVPPATTRTSTPSTAPARPHHGSSLAPLALIESRGLSSRSRACALAPARPIFNPRTLPTRCLRKFREKLQANLT</sequence>
<reference evidence="3" key="1">
    <citation type="submission" date="2016-05" db="EMBL/GenBank/DDBJ databases">
        <title>Comparative genomics of biotechnologically important yeasts.</title>
        <authorList>
            <consortium name="DOE Joint Genome Institute"/>
            <person name="Riley R."/>
            <person name="Haridas S."/>
            <person name="Wolfe K.H."/>
            <person name="Lopes M.R."/>
            <person name="Hittinger C.T."/>
            <person name="Goker M."/>
            <person name="Salamov A."/>
            <person name="Wisecaver J."/>
            <person name="Long T.M."/>
            <person name="Aerts A.L."/>
            <person name="Barry K."/>
            <person name="Choi C."/>
            <person name="Clum A."/>
            <person name="Coughlan A.Y."/>
            <person name="Deshpande S."/>
            <person name="Douglass A.P."/>
            <person name="Hanson S.J."/>
            <person name="Klenk H.-P."/>
            <person name="Labutti K."/>
            <person name="Lapidus A."/>
            <person name="Lindquist E."/>
            <person name="Lipzen A."/>
            <person name="Meier-Kolthoff J.P."/>
            <person name="Ohm R.A."/>
            <person name="Otillar R.P."/>
            <person name="Pangilinan J."/>
            <person name="Peng Y."/>
            <person name="Rokas A."/>
            <person name="Rosa C.A."/>
            <person name="Scheuner C."/>
            <person name="Sibirny A.A."/>
            <person name="Slot J.C."/>
            <person name="Stielow J.B."/>
            <person name="Sun H."/>
            <person name="Kurtzman C.P."/>
            <person name="Blackwell M."/>
            <person name="Grigoriev I.V."/>
            <person name="Jeffries T.W."/>
        </authorList>
    </citation>
    <scope>NUCLEOTIDE SEQUENCE [LARGE SCALE GENOMIC DNA]</scope>
    <source>
        <strain evidence="3">NRRL Y-17324</strain>
    </source>
</reference>
<dbReference type="AlphaFoldDB" id="A0A1E4SRI7"/>
<evidence type="ECO:0000313" key="3">
    <source>
        <dbReference type="Proteomes" id="UP000094285"/>
    </source>
</evidence>
<accession>A0A1E4SRI7</accession>
<protein>
    <submittedName>
        <fullName evidence="2">Uncharacterized protein</fullName>
    </submittedName>
</protein>